<dbReference type="EMBL" id="LT934120">
    <property type="protein sequence ID" value="VAI29868.1"/>
    <property type="molecule type" value="Genomic_DNA"/>
</dbReference>
<gene>
    <name evidence="2" type="ORF">TRITD_5Bv1G083800</name>
</gene>
<feature type="domain" description="DUF6598" evidence="1">
    <location>
        <begin position="24"/>
        <end position="74"/>
    </location>
</feature>
<protein>
    <recommendedName>
        <fullName evidence="1">DUF6598 domain-containing protein</fullName>
    </recommendedName>
</protein>
<dbReference type="AlphaFoldDB" id="A0A9R0X4D9"/>
<dbReference type="Gramene" id="TRITD5Bv1G083800.5">
    <property type="protein sequence ID" value="TRITD5Bv1G083800.5"/>
    <property type="gene ID" value="TRITD5Bv1G083800"/>
</dbReference>
<proteinExistence type="predicted"/>
<dbReference type="PANTHER" id="PTHR33065">
    <property type="entry name" value="OS07G0486400 PROTEIN"/>
    <property type="match status" value="1"/>
</dbReference>
<evidence type="ECO:0000259" key="1">
    <source>
        <dbReference type="Pfam" id="PF20241"/>
    </source>
</evidence>
<organism evidence="2 3">
    <name type="scientific">Triticum turgidum subsp. durum</name>
    <name type="common">Durum wheat</name>
    <name type="synonym">Triticum durum</name>
    <dbReference type="NCBI Taxonomy" id="4567"/>
    <lineage>
        <taxon>Eukaryota</taxon>
        <taxon>Viridiplantae</taxon>
        <taxon>Streptophyta</taxon>
        <taxon>Embryophyta</taxon>
        <taxon>Tracheophyta</taxon>
        <taxon>Spermatophyta</taxon>
        <taxon>Magnoliopsida</taxon>
        <taxon>Liliopsida</taxon>
        <taxon>Poales</taxon>
        <taxon>Poaceae</taxon>
        <taxon>BOP clade</taxon>
        <taxon>Pooideae</taxon>
        <taxon>Triticodae</taxon>
        <taxon>Triticeae</taxon>
        <taxon>Triticinae</taxon>
        <taxon>Triticum</taxon>
    </lineage>
</organism>
<evidence type="ECO:0000313" key="3">
    <source>
        <dbReference type="Proteomes" id="UP000324705"/>
    </source>
</evidence>
<evidence type="ECO:0000313" key="2">
    <source>
        <dbReference type="EMBL" id="VAI29868.1"/>
    </source>
</evidence>
<dbReference type="Proteomes" id="UP000324705">
    <property type="component" value="Chromosome 5B"/>
</dbReference>
<accession>A0A9R0X4D9</accession>
<dbReference type="PANTHER" id="PTHR33065:SF19">
    <property type="entry name" value="OS11G0130700 PROTEIN"/>
    <property type="match status" value="1"/>
</dbReference>
<name>A0A9R0X4D9_TRITD</name>
<keyword evidence="3" id="KW-1185">Reference proteome</keyword>
<sequence>MMLSEPTDCFPDRERCCVHYKSPMMQILSLKLASVSINTSSVELYGYIAVRDYVDSLLNYIVKRSRDDPIIAQQVHIITSIPHAVYF</sequence>
<reference evidence="2 3" key="1">
    <citation type="submission" date="2017-09" db="EMBL/GenBank/DDBJ databases">
        <authorList>
            <consortium name="International Durum Wheat Genome Sequencing Consortium (IDWGSC)"/>
            <person name="Milanesi L."/>
        </authorList>
    </citation>
    <scope>NUCLEOTIDE SEQUENCE [LARGE SCALE GENOMIC DNA]</scope>
    <source>
        <strain evidence="3">cv. Svevo</strain>
    </source>
</reference>
<dbReference type="InterPro" id="IPR046533">
    <property type="entry name" value="DUF6598"/>
</dbReference>
<dbReference type="Pfam" id="PF20241">
    <property type="entry name" value="DUF6598"/>
    <property type="match status" value="1"/>
</dbReference>